<protein>
    <submittedName>
        <fullName evidence="1">Uncharacterized protein</fullName>
    </submittedName>
</protein>
<comment type="caution">
    <text evidence="1">The sequence shown here is derived from an EMBL/GenBank/DDBJ whole genome shotgun (WGS) entry which is preliminary data.</text>
</comment>
<sequence length="81" mass="9218">MLLGYIASYFFLDGGTYGVDGEDGDGRDLLPEYLEDARVEWMVSEERGGRRGHGMGEKDVELREGTSIKNSKKFIYDFSER</sequence>
<organism evidence="1 2">
    <name type="scientific">Diplodia intermedia</name>
    <dbReference type="NCBI Taxonomy" id="856260"/>
    <lineage>
        <taxon>Eukaryota</taxon>
        <taxon>Fungi</taxon>
        <taxon>Dikarya</taxon>
        <taxon>Ascomycota</taxon>
        <taxon>Pezizomycotina</taxon>
        <taxon>Dothideomycetes</taxon>
        <taxon>Dothideomycetes incertae sedis</taxon>
        <taxon>Botryosphaeriales</taxon>
        <taxon>Botryosphaeriaceae</taxon>
        <taxon>Diplodia</taxon>
    </lineage>
</organism>
<name>A0ABR3TXT0_9PEZI</name>
<dbReference type="EMBL" id="JAKEKT020000014">
    <property type="protein sequence ID" value="KAL1646944.1"/>
    <property type="molecule type" value="Genomic_DNA"/>
</dbReference>
<keyword evidence="2" id="KW-1185">Reference proteome</keyword>
<dbReference type="Proteomes" id="UP001521184">
    <property type="component" value="Unassembled WGS sequence"/>
</dbReference>
<reference evidence="1 2" key="1">
    <citation type="journal article" date="2023" name="Plant Dis.">
        <title>First Report of Diplodia intermedia Causing Canker and Dieback Diseases on Apple Trees in Canada.</title>
        <authorList>
            <person name="Ellouze W."/>
            <person name="Ilyukhin E."/>
            <person name="Sulman M."/>
            <person name="Ali S."/>
        </authorList>
    </citation>
    <scope>NUCLEOTIDE SEQUENCE [LARGE SCALE GENOMIC DNA]</scope>
    <source>
        <strain evidence="1 2">M45-28</strain>
    </source>
</reference>
<gene>
    <name evidence="1" type="ORF">SLS58_003081</name>
</gene>
<accession>A0ABR3TXT0</accession>
<evidence type="ECO:0000313" key="2">
    <source>
        <dbReference type="Proteomes" id="UP001521184"/>
    </source>
</evidence>
<evidence type="ECO:0000313" key="1">
    <source>
        <dbReference type="EMBL" id="KAL1646944.1"/>
    </source>
</evidence>
<proteinExistence type="predicted"/>